<feature type="compositionally biased region" description="Polar residues" evidence="4">
    <location>
        <begin position="213"/>
        <end position="238"/>
    </location>
</feature>
<dbReference type="InterPro" id="IPR011680">
    <property type="entry name" value="FEZ"/>
</dbReference>
<gene>
    <name evidence="6" type="primary">FEZ2_1</name>
    <name evidence="6" type="ORF">DERF_004216</name>
    <name evidence="5" type="ORF">HUG17_0381</name>
</gene>
<dbReference type="Proteomes" id="UP000790347">
    <property type="component" value="Unassembled WGS sequence"/>
</dbReference>
<sequence>MEFHHYQISNDDDGDGDFGDFQTCETPQQTTTNFKEPAHMIANVFEFPWFEFQAFRQQFEQQLIQIFESKSCTSPSQDFATTIQSQEDIINHCPIWLHLTTNFRNRAALNFGQSYTFKRYLQSLKLEQTANRGSRNFSTDNEDLPANTRKRNTASDEEDIANDLDMHSLIISSFGGADQQPASSENSKPSKQESSATLVIDADQVIKEIESLYASNQSTPSKRYSSNGGQTKQRQLNKTDPLLSLDAATLLDVALRNWESNNNRLSADDYGVNLETFEYCHDDQEFHSLPANLNSDMLDQMVVSSPVLTATADYSHDNSSMKKITTSTGENQPELVEKLNQLTIIQLNELYMELEQIIQIRSEVLIQELALRDELEYEKEQKNQFISLLLSVQNKRRHYMTAMDRKTTGHHHHHNHSKRITAAHNGRLVRQNSNDSIRATTSRYNPKTGLPNANSSWLPAVVDLSSLGNSIKQSILPSNSSKSSPVYLTTVIPYTSSMIPIDSSTLDILIKLLKALNEDSPTVPALLTDYILKKICP</sequence>
<feature type="region of interest" description="Disordered" evidence="4">
    <location>
        <begin position="212"/>
        <end position="239"/>
    </location>
</feature>
<feature type="compositionally biased region" description="Polar residues" evidence="4">
    <location>
        <begin position="180"/>
        <end position="197"/>
    </location>
</feature>
<reference evidence="6" key="4">
    <citation type="journal article" date="2022" name="Res Sq">
        <title>Comparative Genomics Reveals Insights into the Divergent Evolution of Astigmatic Mites and Household Pest Adaptations.</title>
        <authorList>
            <person name="Xiong Q."/>
            <person name="Wan A.T.-Y."/>
            <person name="Liu X.-Y."/>
            <person name="Fung C.S.-H."/>
            <person name="Xiao X."/>
            <person name="Malainual N."/>
            <person name="Hou J."/>
            <person name="Wang L."/>
            <person name="Wang M."/>
            <person name="Yang K."/>
            <person name="Cui Y."/>
            <person name="Leung E."/>
            <person name="Nong W."/>
            <person name="Shin S.-K."/>
            <person name="Au S."/>
            <person name="Jeong K.Y."/>
            <person name="Chew F.T."/>
            <person name="Hui J."/>
            <person name="Leung T.F."/>
            <person name="Tungtrongchitr A."/>
            <person name="Zhong N."/>
            <person name="Liu Z."/>
            <person name="Tsui S."/>
        </authorList>
    </citation>
    <scope>NUCLEOTIDE SEQUENCE</scope>
    <source>
        <strain evidence="6">Derf</strain>
        <tissue evidence="6">Whole organism</tissue>
    </source>
</reference>
<feature type="region of interest" description="Disordered" evidence="4">
    <location>
        <begin position="1"/>
        <end position="21"/>
    </location>
</feature>
<dbReference type="AlphaFoldDB" id="A0A922L4W7"/>
<dbReference type="EMBL" id="ASGP02000002">
    <property type="protein sequence ID" value="KAH9520511.1"/>
    <property type="molecule type" value="Genomic_DNA"/>
</dbReference>
<protein>
    <submittedName>
        <fullName evidence="6">Fasciculation and elongation protein</fullName>
    </submittedName>
    <submittedName>
        <fullName evidence="5">Fasciculation and elongation zeta-2-like protein</fullName>
    </submittedName>
</protein>
<proteinExistence type="inferred from homology"/>
<dbReference type="Pfam" id="PF07763">
    <property type="entry name" value="FEZ"/>
    <property type="match status" value="2"/>
</dbReference>
<keyword evidence="2" id="KW-0597">Phosphoprotein</keyword>
<evidence type="ECO:0000256" key="3">
    <source>
        <dbReference type="ARBA" id="ARBA00023054"/>
    </source>
</evidence>
<evidence type="ECO:0000256" key="4">
    <source>
        <dbReference type="SAM" id="MobiDB-lite"/>
    </source>
</evidence>
<dbReference type="OrthoDB" id="7959977at2759"/>
<feature type="region of interest" description="Disordered" evidence="4">
    <location>
        <begin position="175"/>
        <end position="197"/>
    </location>
</feature>
<evidence type="ECO:0000256" key="1">
    <source>
        <dbReference type="ARBA" id="ARBA00006788"/>
    </source>
</evidence>
<dbReference type="Proteomes" id="UP000828236">
    <property type="component" value="Unassembled WGS sequence"/>
</dbReference>
<reference evidence="6" key="1">
    <citation type="submission" date="2013-05" db="EMBL/GenBank/DDBJ databases">
        <authorList>
            <person name="Yim A.K.Y."/>
            <person name="Chan T.F."/>
            <person name="Ji K.M."/>
            <person name="Liu X.Y."/>
            <person name="Zhou J.W."/>
            <person name="Li R.Q."/>
            <person name="Yang K.Y."/>
            <person name="Li J."/>
            <person name="Li M."/>
            <person name="Law P.T.W."/>
            <person name="Wu Y.L."/>
            <person name="Cai Z.L."/>
            <person name="Qin H."/>
            <person name="Bao Y."/>
            <person name="Leung R.K.K."/>
            <person name="Ng P.K.S."/>
            <person name="Zou J."/>
            <person name="Zhong X.J."/>
            <person name="Ran P.X."/>
            <person name="Zhong N.S."/>
            <person name="Liu Z.G."/>
            <person name="Tsui S.K.W."/>
        </authorList>
    </citation>
    <scope>NUCLEOTIDE SEQUENCE</scope>
    <source>
        <strain evidence="6">Derf</strain>
        <tissue evidence="6">Whole organism</tissue>
    </source>
</reference>
<dbReference type="PANTHER" id="PTHR12394">
    <property type="entry name" value="ZYGIN"/>
    <property type="match status" value="1"/>
</dbReference>
<evidence type="ECO:0000256" key="2">
    <source>
        <dbReference type="ARBA" id="ARBA00022553"/>
    </source>
</evidence>
<keyword evidence="7" id="KW-1185">Reference proteome</keyword>
<evidence type="ECO:0000313" key="6">
    <source>
        <dbReference type="EMBL" id="KAH9520511.1"/>
    </source>
</evidence>
<organism evidence="6 7">
    <name type="scientific">Dermatophagoides farinae</name>
    <name type="common">American house dust mite</name>
    <dbReference type="NCBI Taxonomy" id="6954"/>
    <lineage>
        <taxon>Eukaryota</taxon>
        <taxon>Metazoa</taxon>
        <taxon>Ecdysozoa</taxon>
        <taxon>Arthropoda</taxon>
        <taxon>Chelicerata</taxon>
        <taxon>Arachnida</taxon>
        <taxon>Acari</taxon>
        <taxon>Acariformes</taxon>
        <taxon>Sarcoptiformes</taxon>
        <taxon>Astigmata</taxon>
        <taxon>Psoroptidia</taxon>
        <taxon>Analgoidea</taxon>
        <taxon>Pyroglyphidae</taxon>
        <taxon>Dermatophagoidinae</taxon>
        <taxon>Dermatophagoides</taxon>
    </lineage>
</organism>
<evidence type="ECO:0000313" key="5">
    <source>
        <dbReference type="EMBL" id="KAH7644843.1"/>
    </source>
</evidence>
<dbReference type="GO" id="GO:0005737">
    <property type="term" value="C:cytoplasm"/>
    <property type="evidence" value="ECO:0007669"/>
    <property type="project" value="TreeGrafter"/>
</dbReference>
<comment type="caution">
    <text evidence="6">The sequence shown here is derived from an EMBL/GenBank/DDBJ whole genome shotgun (WGS) entry which is preliminary data.</text>
</comment>
<feature type="region of interest" description="Disordered" evidence="4">
    <location>
        <begin position="131"/>
        <end position="158"/>
    </location>
</feature>
<dbReference type="EMBL" id="SDOV01000001">
    <property type="protein sequence ID" value="KAH7644843.1"/>
    <property type="molecule type" value="Genomic_DNA"/>
</dbReference>
<evidence type="ECO:0000313" key="7">
    <source>
        <dbReference type="Proteomes" id="UP000790347"/>
    </source>
</evidence>
<accession>A0A922L4W7</accession>
<keyword evidence="3" id="KW-0175">Coiled coil</keyword>
<name>A0A922L4W7_DERFA</name>
<reference evidence="5" key="3">
    <citation type="journal article" date="2021" name="World Allergy Organ. J.">
        <title>Chromosome-level assembly of Dermatophagoides farinae genome and transcriptome reveals two novel allergens Der f 37 and Der f 39.</title>
        <authorList>
            <person name="Chen J."/>
            <person name="Cai Z."/>
            <person name="Fan D."/>
            <person name="Hu J."/>
            <person name="Hou Y."/>
            <person name="He Y."/>
            <person name="Zhang Z."/>
            <person name="Zhao Z."/>
            <person name="Gao P."/>
            <person name="Hu W."/>
            <person name="Sun J."/>
            <person name="Li J."/>
            <person name="Ji K."/>
        </authorList>
    </citation>
    <scope>NUCLEOTIDE SEQUENCE</scope>
    <source>
        <strain evidence="5">JKM2019</strain>
    </source>
</reference>
<dbReference type="PANTHER" id="PTHR12394:SF12">
    <property type="entry name" value="LD08195P"/>
    <property type="match status" value="1"/>
</dbReference>
<reference evidence="5" key="2">
    <citation type="submission" date="2020-06" db="EMBL/GenBank/DDBJ databases">
        <authorList>
            <person name="Ji K."/>
            <person name="Li J."/>
        </authorList>
    </citation>
    <scope>NUCLEOTIDE SEQUENCE</scope>
    <source>
        <strain evidence="5">JKM2019</strain>
        <tissue evidence="5">Whole body</tissue>
    </source>
</reference>
<comment type="similarity">
    <text evidence="1">Belongs to the zygin family.</text>
</comment>
<dbReference type="GO" id="GO:0030424">
    <property type="term" value="C:axon"/>
    <property type="evidence" value="ECO:0007669"/>
    <property type="project" value="TreeGrafter"/>
</dbReference>